<dbReference type="EMBL" id="AYRZ02000010">
    <property type="protein sequence ID" value="PHT70592.1"/>
    <property type="molecule type" value="Genomic_DNA"/>
</dbReference>
<reference evidence="1 2" key="2">
    <citation type="journal article" date="2017" name="Genome Biol.">
        <title>New reference genome sequences of hot pepper reveal the massive evolution of plant disease-resistance genes by retroduplication.</title>
        <authorList>
            <person name="Kim S."/>
            <person name="Park J."/>
            <person name="Yeom S.I."/>
            <person name="Kim Y.M."/>
            <person name="Seo E."/>
            <person name="Kim K.T."/>
            <person name="Kim M.S."/>
            <person name="Lee J.M."/>
            <person name="Cheong K."/>
            <person name="Shin H.S."/>
            <person name="Kim S.B."/>
            <person name="Han K."/>
            <person name="Lee J."/>
            <person name="Park M."/>
            <person name="Lee H.A."/>
            <person name="Lee H.Y."/>
            <person name="Lee Y."/>
            <person name="Oh S."/>
            <person name="Lee J.H."/>
            <person name="Choi E."/>
            <person name="Choi E."/>
            <person name="Lee S.E."/>
            <person name="Jeon J."/>
            <person name="Kim H."/>
            <person name="Choi G."/>
            <person name="Song H."/>
            <person name="Lee J."/>
            <person name="Lee S.C."/>
            <person name="Kwon J.K."/>
            <person name="Lee H.Y."/>
            <person name="Koo N."/>
            <person name="Hong Y."/>
            <person name="Kim R.W."/>
            <person name="Kang W.H."/>
            <person name="Huh J.H."/>
            <person name="Kang B.C."/>
            <person name="Yang T.J."/>
            <person name="Lee Y.H."/>
            <person name="Bennetzen J.L."/>
            <person name="Choi D."/>
        </authorList>
    </citation>
    <scope>NUCLEOTIDE SEQUENCE [LARGE SCALE GENOMIC DNA]</scope>
    <source>
        <strain evidence="2">cv. CM334</strain>
    </source>
</reference>
<accession>A0A2G2YLG3</accession>
<proteinExistence type="predicted"/>
<evidence type="ECO:0000313" key="1">
    <source>
        <dbReference type="EMBL" id="PHT70592.1"/>
    </source>
</evidence>
<evidence type="ECO:0000313" key="2">
    <source>
        <dbReference type="Proteomes" id="UP000222542"/>
    </source>
</evidence>
<sequence>MIPYSASESVLNNFGDQYHYLEPTFKLTGPYGYAHPPEFSLNIEKPVVTEEQEGMAHKLNSVNLPFGFKIPKFKKYDRHGDPVAYLRRYCNQLKGAGGKEELLMAYFGKSLSGLALEWFVDQDIDKWNSWDDLADEFLKQFQYNVE</sequence>
<dbReference type="PANTHER" id="PTHR33223:SF8">
    <property type="entry name" value="OS04G0172440 PROTEIN"/>
    <property type="match status" value="1"/>
</dbReference>
<organism evidence="1 2">
    <name type="scientific">Capsicum annuum</name>
    <name type="common">Capsicum pepper</name>
    <dbReference type="NCBI Taxonomy" id="4072"/>
    <lineage>
        <taxon>Eukaryota</taxon>
        <taxon>Viridiplantae</taxon>
        <taxon>Streptophyta</taxon>
        <taxon>Embryophyta</taxon>
        <taxon>Tracheophyta</taxon>
        <taxon>Spermatophyta</taxon>
        <taxon>Magnoliopsida</taxon>
        <taxon>eudicotyledons</taxon>
        <taxon>Gunneridae</taxon>
        <taxon>Pentapetalae</taxon>
        <taxon>asterids</taxon>
        <taxon>lamiids</taxon>
        <taxon>Solanales</taxon>
        <taxon>Solanaceae</taxon>
        <taxon>Solanoideae</taxon>
        <taxon>Capsiceae</taxon>
        <taxon>Capsicum</taxon>
    </lineage>
</organism>
<name>A0A2G2YLG3_CAPAN</name>
<dbReference type="Gramene" id="PHT70592">
    <property type="protein sequence ID" value="PHT70592"/>
    <property type="gene ID" value="T459_25696"/>
</dbReference>
<dbReference type="AlphaFoldDB" id="A0A2G2YLG3"/>
<evidence type="ECO:0008006" key="3">
    <source>
        <dbReference type="Google" id="ProtNLM"/>
    </source>
</evidence>
<dbReference type="Proteomes" id="UP000222542">
    <property type="component" value="Unassembled WGS sequence"/>
</dbReference>
<dbReference type="PANTHER" id="PTHR33223">
    <property type="entry name" value="CCHC-TYPE DOMAIN-CONTAINING PROTEIN"/>
    <property type="match status" value="1"/>
</dbReference>
<gene>
    <name evidence="1" type="ORF">T459_25696</name>
</gene>
<protein>
    <recommendedName>
        <fullName evidence="3">Retrotransposon gag domain-containing protein</fullName>
    </recommendedName>
</protein>
<comment type="caution">
    <text evidence="1">The sequence shown here is derived from an EMBL/GenBank/DDBJ whole genome shotgun (WGS) entry which is preliminary data.</text>
</comment>
<reference evidence="1 2" key="1">
    <citation type="journal article" date="2014" name="Nat. Genet.">
        <title>Genome sequence of the hot pepper provides insights into the evolution of pungency in Capsicum species.</title>
        <authorList>
            <person name="Kim S."/>
            <person name="Park M."/>
            <person name="Yeom S.I."/>
            <person name="Kim Y.M."/>
            <person name="Lee J.M."/>
            <person name="Lee H.A."/>
            <person name="Seo E."/>
            <person name="Choi J."/>
            <person name="Cheong K."/>
            <person name="Kim K.T."/>
            <person name="Jung K."/>
            <person name="Lee G.W."/>
            <person name="Oh S.K."/>
            <person name="Bae C."/>
            <person name="Kim S.B."/>
            <person name="Lee H.Y."/>
            <person name="Kim S.Y."/>
            <person name="Kim M.S."/>
            <person name="Kang B.C."/>
            <person name="Jo Y.D."/>
            <person name="Yang H.B."/>
            <person name="Jeong H.J."/>
            <person name="Kang W.H."/>
            <person name="Kwon J.K."/>
            <person name="Shin C."/>
            <person name="Lim J.Y."/>
            <person name="Park J.H."/>
            <person name="Huh J.H."/>
            <person name="Kim J.S."/>
            <person name="Kim B.D."/>
            <person name="Cohen O."/>
            <person name="Paran I."/>
            <person name="Suh M.C."/>
            <person name="Lee S.B."/>
            <person name="Kim Y.K."/>
            <person name="Shin Y."/>
            <person name="Noh S.J."/>
            <person name="Park J."/>
            <person name="Seo Y.S."/>
            <person name="Kwon S.Y."/>
            <person name="Kim H.A."/>
            <person name="Park J.M."/>
            <person name="Kim H.J."/>
            <person name="Choi S.B."/>
            <person name="Bosland P.W."/>
            <person name="Reeves G."/>
            <person name="Jo S.H."/>
            <person name="Lee B.W."/>
            <person name="Cho H.T."/>
            <person name="Choi H.S."/>
            <person name="Lee M.S."/>
            <person name="Yu Y."/>
            <person name="Do Choi Y."/>
            <person name="Park B.S."/>
            <person name="van Deynze A."/>
            <person name="Ashrafi H."/>
            <person name="Hill T."/>
            <person name="Kim W.T."/>
            <person name="Pai H.S."/>
            <person name="Ahn H.K."/>
            <person name="Yeam I."/>
            <person name="Giovannoni J.J."/>
            <person name="Rose J.K."/>
            <person name="Sorensen I."/>
            <person name="Lee S.J."/>
            <person name="Kim R.W."/>
            <person name="Choi I.Y."/>
            <person name="Choi B.S."/>
            <person name="Lim J.S."/>
            <person name="Lee Y.H."/>
            <person name="Choi D."/>
        </authorList>
    </citation>
    <scope>NUCLEOTIDE SEQUENCE [LARGE SCALE GENOMIC DNA]</scope>
    <source>
        <strain evidence="2">cv. CM334</strain>
    </source>
</reference>
<keyword evidence="2" id="KW-1185">Reference proteome</keyword>